<name>A0AA43TSP4_9LECA</name>
<dbReference type="EMBL" id="JAPUFD010000004">
    <property type="protein sequence ID" value="MDI1486828.1"/>
    <property type="molecule type" value="Genomic_DNA"/>
</dbReference>
<comment type="caution">
    <text evidence="1">The sequence shown here is derived from an EMBL/GenBank/DDBJ whole genome shotgun (WGS) entry which is preliminary data.</text>
</comment>
<dbReference type="InterPro" id="IPR036291">
    <property type="entry name" value="NAD(P)-bd_dom_sf"/>
</dbReference>
<evidence type="ECO:0000313" key="1">
    <source>
        <dbReference type="EMBL" id="MDI1486828.1"/>
    </source>
</evidence>
<dbReference type="SUPFAM" id="SSF51735">
    <property type="entry name" value="NAD(P)-binding Rossmann-fold domains"/>
    <property type="match status" value="1"/>
</dbReference>
<gene>
    <name evidence="1" type="ORF">OHK93_006090</name>
</gene>
<dbReference type="Gene3D" id="3.40.50.720">
    <property type="entry name" value="NAD(P)-binding Rossmann-like Domain"/>
    <property type="match status" value="1"/>
</dbReference>
<protein>
    <submittedName>
        <fullName evidence="1">Uncharacterized protein</fullName>
    </submittedName>
</protein>
<sequence length="70" mass="7644">MDNALVLMADIFPTGYFAAHNAFKGMTKEQIAEATVVLIGCGYVGVKDLSHQTEISLILLQVTTHDLYKS</sequence>
<dbReference type="Proteomes" id="UP001161017">
    <property type="component" value="Unassembled WGS sequence"/>
</dbReference>
<proteinExistence type="predicted"/>
<organism evidence="1 2">
    <name type="scientific">Ramalina farinacea</name>
    <dbReference type="NCBI Taxonomy" id="258253"/>
    <lineage>
        <taxon>Eukaryota</taxon>
        <taxon>Fungi</taxon>
        <taxon>Dikarya</taxon>
        <taxon>Ascomycota</taxon>
        <taxon>Pezizomycotina</taxon>
        <taxon>Lecanoromycetes</taxon>
        <taxon>OSLEUM clade</taxon>
        <taxon>Lecanoromycetidae</taxon>
        <taxon>Lecanorales</taxon>
        <taxon>Lecanorineae</taxon>
        <taxon>Ramalinaceae</taxon>
        <taxon>Ramalina</taxon>
    </lineage>
</organism>
<dbReference type="Gene3D" id="3.90.180.10">
    <property type="entry name" value="Medium-chain alcohol dehydrogenases, catalytic domain"/>
    <property type="match status" value="1"/>
</dbReference>
<evidence type="ECO:0000313" key="2">
    <source>
        <dbReference type="Proteomes" id="UP001161017"/>
    </source>
</evidence>
<keyword evidence="2" id="KW-1185">Reference proteome</keyword>
<accession>A0AA43TSP4</accession>
<reference evidence="1" key="1">
    <citation type="journal article" date="2023" name="Genome Biol. Evol.">
        <title>First Whole Genome Sequence and Flow Cytometry Genome Size Data for the Lichen-Forming Fungus Ramalina farinacea (Ascomycota).</title>
        <authorList>
            <person name="Llewellyn T."/>
            <person name="Mian S."/>
            <person name="Hill R."/>
            <person name="Leitch I.J."/>
            <person name="Gaya E."/>
        </authorList>
    </citation>
    <scope>NUCLEOTIDE SEQUENCE</scope>
    <source>
        <strain evidence="1">LIQ254RAFAR</strain>
    </source>
</reference>
<dbReference type="AlphaFoldDB" id="A0AA43TSP4"/>